<protein>
    <recommendedName>
        <fullName evidence="3">Outer membrane protein beta-barrel domain-containing protein</fullName>
    </recommendedName>
</protein>
<evidence type="ECO:0000313" key="1">
    <source>
        <dbReference type="EMBL" id="OYQ46485.1"/>
    </source>
</evidence>
<evidence type="ECO:0008006" key="3">
    <source>
        <dbReference type="Google" id="ProtNLM"/>
    </source>
</evidence>
<dbReference type="EMBL" id="NOXX01000162">
    <property type="protein sequence ID" value="OYQ46485.1"/>
    <property type="molecule type" value="Genomic_DNA"/>
</dbReference>
<dbReference type="AlphaFoldDB" id="A0A256A021"/>
<gene>
    <name evidence="1" type="ORF">CHX27_04295</name>
</gene>
<sequence>MVCLSIRAQIVLEALAGNKQAHYINYFGKDLDSTAKWNFFNLNRFTVNYKDKALNNVSIEGQFTYQFKPWIGVSAGGGFYGELFVPSIGLSLSYLNKKEDFFIQMYPTIGFAEGEVGPSILGLIGYTPKFSKRWGLSSQIIFSVDPIEASQIVRVGANYKDEVQFGIGIDMIQNFQTKILNFNLGPFIRFNF</sequence>
<name>A0A256A021_9FLAO</name>
<dbReference type="Proteomes" id="UP000216035">
    <property type="component" value="Unassembled WGS sequence"/>
</dbReference>
<accession>A0A256A021</accession>
<proteinExistence type="predicted"/>
<evidence type="ECO:0000313" key="2">
    <source>
        <dbReference type="Proteomes" id="UP000216035"/>
    </source>
</evidence>
<keyword evidence="2" id="KW-1185">Reference proteome</keyword>
<comment type="caution">
    <text evidence="1">The sequence shown here is derived from an EMBL/GenBank/DDBJ whole genome shotgun (WGS) entry which is preliminary data.</text>
</comment>
<organism evidence="1 2">
    <name type="scientific">Flavobacterium aurantiibacter</name>
    <dbReference type="NCBI Taxonomy" id="2023067"/>
    <lineage>
        <taxon>Bacteria</taxon>
        <taxon>Pseudomonadati</taxon>
        <taxon>Bacteroidota</taxon>
        <taxon>Flavobacteriia</taxon>
        <taxon>Flavobacteriales</taxon>
        <taxon>Flavobacteriaceae</taxon>
        <taxon>Flavobacterium</taxon>
    </lineage>
</organism>
<reference evidence="1 2" key="1">
    <citation type="submission" date="2017-07" db="EMBL/GenBank/DDBJ databases">
        <title>Flavobacterium cyanobacteriorum sp. nov., isolated from cyanobacterial aggregates in a eutrophic lake.</title>
        <authorList>
            <person name="Cai H."/>
        </authorList>
    </citation>
    <scope>NUCLEOTIDE SEQUENCE [LARGE SCALE GENOMIC DNA]</scope>
    <source>
        <strain evidence="1 2">TH167</strain>
    </source>
</reference>